<keyword evidence="1" id="KW-0812">Transmembrane</keyword>
<dbReference type="AlphaFoldDB" id="A0A6C0LUG7"/>
<keyword evidence="1" id="KW-1133">Transmembrane helix</keyword>
<name>A0A6C0LUG7_9ZZZZ</name>
<accession>A0A6C0LUG7</accession>
<sequence>MLCKYANILGIPGKGIHRFRLGNVAIVDLVLTLILALGLSYIPGSPPFTIWIIILLLLSMVLHALLCTDTSVNKWLYSKYNIYVLCLIIFLSVVLFFTNPSQRNL</sequence>
<reference evidence="2" key="1">
    <citation type="journal article" date="2020" name="Nature">
        <title>Giant virus diversity and host interactions through global metagenomics.</title>
        <authorList>
            <person name="Schulz F."/>
            <person name="Roux S."/>
            <person name="Paez-Espino D."/>
            <person name="Jungbluth S."/>
            <person name="Walsh D.A."/>
            <person name="Denef V.J."/>
            <person name="McMahon K.D."/>
            <person name="Konstantinidis K.T."/>
            <person name="Eloe-Fadrosh E.A."/>
            <person name="Kyrpides N.C."/>
            <person name="Woyke T."/>
        </authorList>
    </citation>
    <scope>NUCLEOTIDE SEQUENCE</scope>
    <source>
        <strain evidence="2">GVMAG-S-1016713-169</strain>
    </source>
</reference>
<keyword evidence="1" id="KW-0472">Membrane</keyword>
<evidence type="ECO:0000256" key="1">
    <source>
        <dbReference type="SAM" id="Phobius"/>
    </source>
</evidence>
<feature type="transmembrane region" description="Helical" evidence="1">
    <location>
        <begin position="21"/>
        <end position="42"/>
    </location>
</feature>
<feature type="transmembrane region" description="Helical" evidence="1">
    <location>
        <begin position="48"/>
        <end position="68"/>
    </location>
</feature>
<dbReference type="EMBL" id="MN740573">
    <property type="protein sequence ID" value="QHU34486.1"/>
    <property type="molecule type" value="Genomic_DNA"/>
</dbReference>
<organism evidence="2">
    <name type="scientific">viral metagenome</name>
    <dbReference type="NCBI Taxonomy" id="1070528"/>
    <lineage>
        <taxon>unclassified sequences</taxon>
        <taxon>metagenomes</taxon>
        <taxon>organismal metagenomes</taxon>
    </lineage>
</organism>
<proteinExistence type="predicted"/>
<evidence type="ECO:0000313" key="2">
    <source>
        <dbReference type="EMBL" id="QHU34486.1"/>
    </source>
</evidence>
<feature type="transmembrane region" description="Helical" evidence="1">
    <location>
        <begin position="80"/>
        <end position="98"/>
    </location>
</feature>
<protein>
    <submittedName>
        <fullName evidence="2">Uncharacterized protein</fullName>
    </submittedName>
</protein>